<name>A0A5C7GSC6_9ROSI</name>
<accession>A0A5C7GSC6</accession>
<dbReference type="Proteomes" id="UP000323000">
    <property type="component" value="Chromosome 13"/>
</dbReference>
<dbReference type="OrthoDB" id="4062651at2759"/>
<organism evidence="1 2">
    <name type="scientific">Acer yangbiense</name>
    <dbReference type="NCBI Taxonomy" id="1000413"/>
    <lineage>
        <taxon>Eukaryota</taxon>
        <taxon>Viridiplantae</taxon>
        <taxon>Streptophyta</taxon>
        <taxon>Embryophyta</taxon>
        <taxon>Tracheophyta</taxon>
        <taxon>Spermatophyta</taxon>
        <taxon>Magnoliopsida</taxon>
        <taxon>eudicotyledons</taxon>
        <taxon>Gunneridae</taxon>
        <taxon>Pentapetalae</taxon>
        <taxon>rosids</taxon>
        <taxon>malvids</taxon>
        <taxon>Sapindales</taxon>
        <taxon>Sapindaceae</taxon>
        <taxon>Hippocastanoideae</taxon>
        <taxon>Acereae</taxon>
        <taxon>Acer</taxon>
    </lineage>
</organism>
<reference evidence="2" key="1">
    <citation type="journal article" date="2019" name="Gigascience">
        <title>De novo genome assembly of the endangered Acer yangbiense, a plant species with extremely small populations endemic to Yunnan Province, China.</title>
        <authorList>
            <person name="Yang J."/>
            <person name="Wariss H.M."/>
            <person name="Tao L."/>
            <person name="Zhang R."/>
            <person name="Yun Q."/>
            <person name="Hollingsworth P."/>
            <person name="Dao Z."/>
            <person name="Luo G."/>
            <person name="Guo H."/>
            <person name="Ma Y."/>
            <person name="Sun W."/>
        </authorList>
    </citation>
    <scope>NUCLEOTIDE SEQUENCE [LARGE SCALE GENOMIC DNA]</scope>
    <source>
        <strain evidence="2">cv. Malutang</strain>
    </source>
</reference>
<dbReference type="EMBL" id="VAHF01000013">
    <property type="protein sequence ID" value="TXG47684.1"/>
    <property type="molecule type" value="Genomic_DNA"/>
</dbReference>
<evidence type="ECO:0000313" key="2">
    <source>
        <dbReference type="Proteomes" id="UP000323000"/>
    </source>
</evidence>
<dbReference type="AlphaFoldDB" id="A0A5C7GSC6"/>
<keyword evidence="2" id="KW-1185">Reference proteome</keyword>
<comment type="caution">
    <text evidence="1">The sequence shown here is derived from an EMBL/GenBank/DDBJ whole genome shotgun (WGS) entry which is preliminary data.</text>
</comment>
<proteinExistence type="predicted"/>
<protein>
    <submittedName>
        <fullName evidence="1">Uncharacterized protein</fullName>
    </submittedName>
</protein>
<evidence type="ECO:0000313" key="1">
    <source>
        <dbReference type="EMBL" id="TXG47684.1"/>
    </source>
</evidence>
<gene>
    <name evidence="1" type="ORF">EZV62_026978</name>
</gene>
<sequence>MYLNFTVYGIKESEQPSYIRSVNGTLALYMLSAEPSKPDVVLSRPVDNTAIGHMRFDSDGHFRFYNDSMEPVDVLADDLLAN</sequence>